<reference evidence="2 3" key="1">
    <citation type="submission" date="2019-09" db="EMBL/GenBank/DDBJ databases">
        <authorList>
            <person name="Chandra G."/>
            <person name="Truman W A."/>
        </authorList>
    </citation>
    <scope>NUCLEOTIDE SEQUENCE [LARGE SCALE GENOMIC DNA]</scope>
    <source>
        <strain evidence="2">PS710</strain>
    </source>
</reference>
<evidence type="ECO:0000313" key="3">
    <source>
        <dbReference type="Proteomes" id="UP000381093"/>
    </source>
</evidence>
<dbReference type="InterPro" id="IPR051049">
    <property type="entry name" value="Dienelactone_hydrolase-like"/>
</dbReference>
<dbReference type="GO" id="GO:0008806">
    <property type="term" value="F:carboxymethylenebutenolidase activity"/>
    <property type="evidence" value="ECO:0007669"/>
    <property type="project" value="UniProtKB-EC"/>
</dbReference>
<protein>
    <submittedName>
        <fullName evidence="2">Carboxymethylenebutenolidase</fullName>
        <ecNumber evidence="2">3.1.1.45</ecNumber>
    </submittedName>
</protein>
<sequence length="231" mass="25604">MGQWVTIKQEGTRLFSGYLALPPREEGPGLMILQEIWGVNAHIRALADQYAAEGFVVLAPDVFWRQETKLDLDYSEPHTRIAYEHYQALDYPLTGSDLSLAVDFLVDSPLVNGKKVGVVGFCMGGRLAFSLTGNARLAAGVSYYGSGIAAYAEQLKKLEFPFLFHFAELDHLMPIEEVGRIMPMVHAAGVAQVYVYNGAQHGFNCPFRASYSRRDALLAKARTLEFLAAHM</sequence>
<proteinExistence type="predicted"/>
<dbReference type="RefSeq" id="WP_191627511.1">
    <property type="nucleotide sequence ID" value="NZ_CABVHW010000004.1"/>
</dbReference>
<dbReference type="EMBL" id="CABVHW010000004">
    <property type="protein sequence ID" value="VVN90066.1"/>
    <property type="molecule type" value="Genomic_DNA"/>
</dbReference>
<dbReference type="InterPro" id="IPR029058">
    <property type="entry name" value="AB_hydrolase_fold"/>
</dbReference>
<name>A0A5E7BE10_PSEFL</name>
<dbReference type="EC" id="3.1.1.45" evidence="2"/>
<dbReference type="Proteomes" id="UP000381093">
    <property type="component" value="Unassembled WGS sequence"/>
</dbReference>
<dbReference type="PANTHER" id="PTHR46623:SF6">
    <property type="entry name" value="ALPHA_BETA-HYDROLASES SUPERFAMILY PROTEIN"/>
    <property type="match status" value="1"/>
</dbReference>
<evidence type="ECO:0000313" key="2">
    <source>
        <dbReference type="EMBL" id="VVN90066.1"/>
    </source>
</evidence>
<dbReference type="PANTHER" id="PTHR46623">
    <property type="entry name" value="CARBOXYMETHYLENEBUTENOLIDASE-RELATED"/>
    <property type="match status" value="1"/>
</dbReference>
<gene>
    <name evidence="2" type="primary">clcD_1</name>
    <name evidence="2" type="ORF">PS710_01808</name>
</gene>
<dbReference type="Pfam" id="PF01738">
    <property type="entry name" value="DLH"/>
    <property type="match status" value="1"/>
</dbReference>
<dbReference type="SUPFAM" id="SSF53474">
    <property type="entry name" value="alpha/beta-Hydrolases"/>
    <property type="match status" value="1"/>
</dbReference>
<dbReference type="AlphaFoldDB" id="A0A5E7BE10"/>
<keyword evidence="2" id="KW-0378">Hydrolase</keyword>
<feature type="domain" description="Dienelactone hydrolase" evidence="1">
    <location>
        <begin position="15"/>
        <end position="230"/>
    </location>
</feature>
<evidence type="ECO:0000259" key="1">
    <source>
        <dbReference type="Pfam" id="PF01738"/>
    </source>
</evidence>
<dbReference type="Gene3D" id="3.40.50.1820">
    <property type="entry name" value="alpha/beta hydrolase"/>
    <property type="match status" value="1"/>
</dbReference>
<organism evidence="2 3">
    <name type="scientific">Pseudomonas fluorescens</name>
    <dbReference type="NCBI Taxonomy" id="294"/>
    <lineage>
        <taxon>Bacteria</taxon>
        <taxon>Pseudomonadati</taxon>
        <taxon>Pseudomonadota</taxon>
        <taxon>Gammaproteobacteria</taxon>
        <taxon>Pseudomonadales</taxon>
        <taxon>Pseudomonadaceae</taxon>
        <taxon>Pseudomonas</taxon>
    </lineage>
</organism>
<accession>A0A5E7BE10</accession>
<dbReference type="InterPro" id="IPR002925">
    <property type="entry name" value="Dienelactn_hydro"/>
</dbReference>